<sequence>MDPFSKEPTDKEWKERRFIKRDVQHVDEGKVLEYWKALRGRDAVSGTPEDFAHVLRILEEGKKPKKGKARYKLQFVGYSAEKNDIGYWGREQLKYNYRELLQEWEERDE</sequence>
<organism evidence="1 2">
    <name type="scientific">Fusarium solani subsp. cucurbitae</name>
    <name type="common">Neocosmosporum cucurbitae</name>
    <dbReference type="NCBI Taxonomy" id="2747967"/>
    <lineage>
        <taxon>Eukaryota</taxon>
        <taxon>Fungi</taxon>
        <taxon>Dikarya</taxon>
        <taxon>Ascomycota</taxon>
        <taxon>Pezizomycotina</taxon>
        <taxon>Sordariomycetes</taxon>
        <taxon>Hypocreomycetidae</taxon>
        <taxon>Hypocreales</taxon>
        <taxon>Nectriaceae</taxon>
        <taxon>Fusarium</taxon>
        <taxon>Fusarium solani species complex</taxon>
    </lineage>
</organism>
<protein>
    <submittedName>
        <fullName evidence="1">Uncharacterized protein</fullName>
    </submittedName>
</protein>
<name>A0ACD3YVC3_FUSSC</name>
<evidence type="ECO:0000313" key="2">
    <source>
        <dbReference type="Proteomes" id="UP000830768"/>
    </source>
</evidence>
<dbReference type="Proteomes" id="UP000830768">
    <property type="component" value="Chromosome 3"/>
</dbReference>
<gene>
    <name evidence="1" type="ORF">LCI18_003859</name>
</gene>
<proteinExistence type="predicted"/>
<accession>A0ACD3YVC3</accession>
<reference evidence="1" key="1">
    <citation type="submission" date="2021-11" db="EMBL/GenBank/DDBJ databases">
        <title>Fusarium solani-melongenae Genome sequencing and assembly.</title>
        <authorList>
            <person name="Xie S."/>
            <person name="Huang L."/>
            <person name="Zhang X."/>
        </authorList>
    </citation>
    <scope>NUCLEOTIDE SEQUENCE</scope>
    <source>
        <strain evidence="1">CRI 24-3</strain>
    </source>
</reference>
<evidence type="ECO:0000313" key="1">
    <source>
        <dbReference type="EMBL" id="UPK92924.1"/>
    </source>
</evidence>
<dbReference type="EMBL" id="CP090032">
    <property type="protein sequence ID" value="UPK92924.1"/>
    <property type="molecule type" value="Genomic_DNA"/>
</dbReference>
<keyword evidence="2" id="KW-1185">Reference proteome</keyword>